<dbReference type="Proteomes" id="UP000501690">
    <property type="component" value="Linkage Group LG8"/>
</dbReference>
<feature type="region of interest" description="Disordered" evidence="1">
    <location>
        <begin position="95"/>
        <end position="160"/>
    </location>
</feature>
<organism evidence="2 3">
    <name type="scientific">Vigna unguiculata</name>
    <name type="common">Cowpea</name>
    <dbReference type="NCBI Taxonomy" id="3917"/>
    <lineage>
        <taxon>Eukaryota</taxon>
        <taxon>Viridiplantae</taxon>
        <taxon>Streptophyta</taxon>
        <taxon>Embryophyta</taxon>
        <taxon>Tracheophyta</taxon>
        <taxon>Spermatophyta</taxon>
        <taxon>Magnoliopsida</taxon>
        <taxon>eudicotyledons</taxon>
        <taxon>Gunneridae</taxon>
        <taxon>Pentapetalae</taxon>
        <taxon>rosids</taxon>
        <taxon>fabids</taxon>
        <taxon>Fabales</taxon>
        <taxon>Fabaceae</taxon>
        <taxon>Papilionoideae</taxon>
        <taxon>50 kb inversion clade</taxon>
        <taxon>NPAAA clade</taxon>
        <taxon>indigoferoid/millettioid clade</taxon>
        <taxon>Phaseoleae</taxon>
        <taxon>Vigna</taxon>
    </lineage>
</organism>
<sequence length="208" mass="22689">MPLTLGPIGFGWGKASSKVVICLGAQKQNPFFLARASCHFSLQIPATLCKFRPLQQRELRAATATASRAVAATATVTLSSSLSLLLSATFGEPTTRDHHASLLPPPSRLASSHRRLVSRPATTTRDHHASPLPPSRLASVHHHARPPREPPAAVSSRVRPRCSDQSSLSLSLYKCSGVPPPPREHFRSFCRNCRAAVFFKVNFQRVFV</sequence>
<evidence type="ECO:0000313" key="3">
    <source>
        <dbReference type="Proteomes" id="UP000501690"/>
    </source>
</evidence>
<gene>
    <name evidence="2" type="ORF">DEO72_LG8g1027</name>
</gene>
<proteinExistence type="predicted"/>
<dbReference type="AlphaFoldDB" id="A0A4D6MN92"/>
<name>A0A4D6MN92_VIGUN</name>
<evidence type="ECO:0000313" key="2">
    <source>
        <dbReference type="EMBL" id="QCE03010.1"/>
    </source>
</evidence>
<dbReference type="EMBL" id="CP039352">
    <property type="protein sequence ID" value="QCE03010.1"/>
    <property type="molecule type" value="Genomic_DNA"/>
</dbReference>
<keyword evidence="3" id="KW-1185">Reference proteome</keyword>
<accession>A0A4D6MN92</accession>
<reference evidence="2 3" key="1">
    <citation type="submission" date="2019-04" db="EMBL/GenBank/DDBJ databases">
        <title>An improved genome assembly and genetic linkage map for asparagus bean, Vigna unguiculata ssp. sesquipedialis.</title>
        <authorList>
            <person name="Xia Q."/>
            <person name="Zhang R."/>
            <person name="Dong Y."/>
        </authorList>
    </citation>
    <scope>NUCLEOTIDE SEQUENCE [LARGE SCALE GENOMIC DNA]</scope>
    <source>
        <tissue evidence="2">Leaf</tissue>
    </source>
</reference>
<evidence type="ECO:0000256" key="1">
    <source>
        <dbReference type="SAM" id="MobiDB-lite"/>
    </source>
</evidence>
<protein>
    <submittedName>
        <fullName evidence="2">Uncharacterized protein</fullName>
    </submittedName>
</protein>